<reference evidence="4 5" key="1">
    <citation type="submission" date="2024-08" db="EMBL/GenBank/DDBJ databases">
        <authorList>
            <person name="Cucini C."/>
            <person name="Frati F."/>
        </authorList>
    </citation>
    <scope>NUCLEOTIDE SEQUENCE [LARGE SCALE GENOMIC DNA]</scope>
</reference>
<organism evidence="4 5">
    <name type="scientific">Orchesella dallaii</name>
    <dbReference type="NCBI Taxonomy" id="48710"/>
    <lineage>
        <taxon>Eukaryota</taxon>
        <taxon>Metazoa</taxon>
        <taxon>Ecdysozoa</taxon>
        <taxon>Arthropoda</taxon>
        <taxon>Hexapoda</taxon>
        <taxon>Collembola</taxon>
        <taxon>Entomobryomorpha</taxon>
        <taxon>Entomobryoidea</taxon>
        <taxon>Orchesellidae</taxon>
        <taxon>Orchesellinae</taxon>
        <taxon>Orchesella</taxon>
    </lineage>
</organism>
<dbReference type="InterPro" id="IPR013783">
    <property type="entry name" value="Ig-like_fold"/>
</dbReference>
<comment type="caution">
    <text evidence="4">The sequence shown here is derived from an EMBL/GenBank/DDBJ whole genome shotgun (WGS) entry which is preliminary data.</text>
</comment>
<dbReference type="InterPro" id="IPR003961">
    <property type="entry name" value="FN3_dom"/>
</dbReference>
<dbReference type="SUPFAM" id="SSF49265">
    <property type="entry name" value="Fibronectin type III"/>
    <property type="match status" value="2"/>
</dbReference>
<proteinExistence type="predicted"/>
<dbReference type="InterPro" id="IPR051622">
    <property type="entry name" value="R-tyr_protein_phosphatases"/>
</dbReference>
<feature type="domain" description="Fibronectin type-III" evidence="3">
    <location>
        <begin position="281"/>
        <end position="380"/>
    </location>
</feature>
<keyword evidence="5" id="KW-1185">Reference proteome</keyword>
<dbReference type="PANTHER" id="PTHR24051">
    <property type="entry name" value="SUSHI DOMAIN-CONTAINING PROTEIN 1"/>
    <property type="match status" value="1"/>
</dbReference>
<name>A0ABP1RJB4_9HEXA</name>
<evidence type="ECO:0000259" key="3">
    <source>
        <dbReference type="PROSITE" id="PS50853"/>
    </source>
</evidence>
<dbReference type="EMBL" id="CAXLJM020000076">
    <property type="protein sequence ID" value="CAL8129108.1"/>
    <property type="molecule type" value="Genomic_DNA"/>
</dbReference>
<dbReference type="Pfam" id="PF00041">
    <property type="entry name" value="fn3"/>
    <property type="match status" value="1"/>
</dbReference>
<dbReference type="PROSITE" id="PS50853">
    <property type="entry name" value="FN3"/>
    <property type="match status" value="2"/>
</dbReference>
<protein>
    <recommendedName>
        <fullName evidence="3">Fibronectin type-III domain-containing protein</fullName>
    </recommendedName>
</protein>
<dbReference type="SMART" id="SM00060">
    <property type="entry name" value="FN3"/>
    <property type="match status" value="2"/>
</dbReference>
<evidence type="ECO:0000256" key="2">
    <source>
        <dbReference type="ARBA" id="ARBA00023157"/>
    </source>
</evidence>
<keyword evidence="2" id="KW-1015">Disulfide bond</keyword>
<feature type="domain" description="Fibronectin type-III" evidence="3">
    <location>
        <begin position="112"/>
        <end position="211"/>
    </location>
</feature>
<sequence>MTLHAVTGDSFMSTWIHRFSTLKKLVTATVVMRLFITYIMARRTIQIEDTSQSGGIFSPRERRQALHILCRHVQHTMLEDDIKQLHLRQRVSENSKLKKLVPFQDEEARPSPPENFMVKEISSRFISLSWSLKSSDSLEIPDTHFVLQWKKFSEASWESLQVYNKSVESCFTSVVIDSLNPVPNYDVRLFTSIEFGCSLQTLVLTKLTPAEVPSGSPRNISDEIIAGEKGEVKKTSSQATTLHSLKSFTNYSIRALAYTLGGESNMSEPVICRTEEDVPEEPADLKVFLSSANSSLVSWLPPRHSSGIITKYTVFWKSEDSEHLKEKSVFTSDFNAEVDEFFTGLRRLKDSTKYSVWVKASTSIGTGRASQIETFTVGSKV</sequence>
<dbReference type="Gene3D" id="2.60.40.10">
    <property type="entry name" value="Immunoglobulins"/>
    <property type="match status" value="3"/>
</dbReference>
<keyword evidence="1" id="KW-0677">Repeat</keyword>
<evidence type="ECO:0000256" key="1">
    <source>
        <dbReference type="ARBA" id="ARBA00022737"/>
    </source>
</evidence>
<evidence type="ECO:0000313" key="5">
    <source>
        <dbReference type="Proteomes" id="UP001642540"/>
    </source>
</evidence>
<dbReference type="PANTHER" id="PTHR24051:SF9">
    <property type="entry name" value="FIBRONECTIN TYPE-III DOMAIN-CONTAINING PROTEIN"/>
    <property type="match status" value="1"/>
</dbReference>
<accession>A0ABP1RJB4</accession>
<dbReference type="CDD" id="cd00063">
    <property type="entry name" value="FN3"/>
    <property type="match status" value="2"/>
</dbReference>
<dbReference type="Proteomes" id="UP001642540">
    <property type="component" value="Unassembled WGS sequence"/>
</dbReference>
<dbReference type="InterPro" id="IPR036116">
    <property type="entry name" value="FN3_sf"/>
</dbReference>
<evidence type="ECO:0000313" key="4">
    <source>
        <dbReference type="EMBL" id="CAL8129108.1"/>
    </source>
</evidence>
<gene>
    <name evidence="4" type="ORF">ODALV1_LOCUS22867</name>
</gene>